<evidence type="ECO:0000313" key="3">
    <source>
        <dbReference type="Proteomes" id="UP000054018"/>
    </source>
</evidence>
<proteinExistence type="predicted"/>
<keyword evidence="3" id="KW-1185">Reference proteome</keyword>
<dbReference type="EMBL" id="KN833756">
    <property type="protein sequence ID" value="KIK21018.1"/>
    <property type="molecule type" value="Genomic_DNA"/>
</dbReference>
<feature type="region of interest" description="Disordered" evidence="1">
    <location>
        <begin position="43"/>
        <end position="72"/>
    </location>
</feature>
<dbReference type="AlphaFoldDB" id="A0A0C9ZMK6"/>
<organism evidence="2 3">
    <name type="scientific">Pisolithus microcarpus 441</name>
    <dbReference type="NCBI Taxonomy" id="765257"/>
    <lineage>
        <taxon>Eukaryota</taxon>
        <taxon>Fungi</taxon>
        <taxon>Dikarya</taxon>
        <taxon>Basidiomycota</taxon>
        <taxon>Agaricomycotina</taxon>
        <taxon>Agaricomycetes</taxon>
        <taxon>Agaricomycetidae</taxon>
        <taxon>Boletales</taxon>
        <taxon>Sclerodermatineae</taxon>
        <taxon>Pisolithaceae</taxon>
        <taxon>Pisolithus</taxon>
    </lineage>
</organism>
<evidence type="ECO:0000313" key="2">
    <source>
        <dbReference type="EMBL" id="KIK21018.1"/>
    </source>
</evidence>
<dbReference type="Proteomes" id="UP000054018">
    <property type="component" value="Unassembled WGS sequence"/>
</dbReference>
<sequence length="192" mass="22241">MVNVHWTVDLRRRIRSVRLRTSQVAGSRHRDREINVAKLRVTDGVTPSSHRGAAFPSSPRRGTKQPVPSTPWTADARIHTQHDRRTRTIKVIPTRWKSLGVYVFLPKVPRVCHGHHHHHHRPVVRRPKSNQVWCIAYVLPQRAPRARRLFLTPPTRFEVCVLQCMALAVQRVFASAEMVYAATTRRYDLANH</sequence>
<protein>
    <submittedName>
        <fullName evidence="2">Uncharacterized protein</fullName>
    </submittedName>
</protein>
<reference evidence="3" key="2">
    <citation type="submission" date="2015-01" db="EMBL/GenBank/DDBJ databases">
        <title>Evolutionary Origins and Diversification of the Mycorrhizal Mutualists.</title>
        <authorList>
            <consortium name="DOE Joint Genome Institute"/>
            <consortium name="Mycorrhizal Genomics Consortium"/>
            <person name="Kohler A."/>
            <person name="Kuo A."/>
            <person name="Nagy L.G."/>
            <person name="Floudas D."/>
            <person name="Copeland A."/>
            <person name="Barry K.W."/>
            <person name="Cichocki N."/>
            <person name="Veneault-Fourrey C."/>
            <person name="LaButti K."/>
            <person name="Lindquist E.A."/>
            <person name="Lipzen A."/>
            <person name="Lundell T."/>
            <person name="Morin E."/>
            <person name="Murat C."/>
            <person name="Riley R."/>
            <person name="Ohm R."/>
            <person name="Sun H."/>
            <person name="Tunlid A."/>
            <person name="Henrissat B."/>
            <person name="Grigoriev I.V."/>
            <person name="Hibbett D.S."/>
            <person name="Martin F."/>
        </authorList>
    </citation>
    <scope>NUCLEOTIDE SEQUENCE [LARGE SCALE GENOMIC DNA]</scope>
    <source>
        <strain evidence="3">441</strain>
    </source>
</reference>
<gene>
    <name evidence="2" type="ORF">PISMIDRAFT_567423</name>
</gene>
<reference evidence="2 3" key="1">
    <citation type="submission" date="2014-04" db="EMBL/GenBank/DDBJ databases">
        <authorList>
            <consortium name="DOE Joint Genome Institute"/>
            <person name="Kuo A."/>
            <person name="Kohler A."/>
            <person name="Costa M.D."/>
            <person name="Nagy L.G."/>
            <person name="Floudas D."/>
            <person name="Copeland A."/>
            <person name="Barry K.W."/>
            <person name="Cichocki N."/>
            <person name="Veneault-Fourrey C."/>
            <person name="LaButti K."/>
            <person name="Lindquist E.A."/>
            <person name="Lipzen A."/>
            <person name="Lundell T."/>
            <person name="Morin E."/>
            <person name="Murat C."/>
            <person name="Sun H."/>
            <person name="Tunlid A."/>
            <person name="Henrissat B."/>
            <person name="Grigoriev I.V."/>
            <person name="Hibbett D.S."/>
            <person name="Martin F."/>
            <person name="Nordberg H.P."/>
            <person name="Cantor M.N."/>
            <person name="Hua S.X."/>
        </authorList>
    </citation>
    <scope>NUCLEOTIDE SEQUENCE [LARGE SCALE GENOMIC DNA]</scope>
    <source>
        <strain evidence="2 3">441</strain>
    </source>
</reference>
<dbReference type="HOGENOM" id="CLU_1415690_0_0_1"/>
<name>A0A0C9ZMK6_9AGAM</name>
<evidence type="ECO:0000256" key="1">
    <source>
        <dbReference type="SAM" id="MobiDB-lite"/>
    </source>
</evidence>
<accession>A0A0C9ZMK6</accession>